<accession>A0ABV0P8Q4</accession>
<name>A0ABV0P8Q4_9TELE</name>
<gene>
    <name evidence="1" type="ORF">GOODEAATRI_028983</name>
</gene>
<feature type="non-terminal residue" evidence="1">
    <location>
        <position position="60"/>
    </location>
</feature>
<reference evidence="1 2" key="1">
    <citation type="submission" date="2021-06" db="EMBL/GenBank/DDBJ databases">
        <authorList>
            <person name="Palmer J.M."/>
        </authorList>
    </citation>
    <scope>NUCLEOTIDE SEQUENCE [LARGE SCALE GENOMIC DNA]</scope>
    <source>
        <strain evidence="1 2">GA_2019</strain>
        <tissue evidence="1">Muscle</tissue>
    </source>
</reference>
<organism evidence="1 2">
    <name type="scientific">Goodea atripinnis</name>
    <dbReference type="NCBI Taxonomy" id="208336"/>
    <lineage>
        <taxon>Eukaryota</taxon>
        <taxon>Metazoa</taxon>
        <taxon>Chordata</taxon>
        <taxon>Craniata</taxon>
        <taxon>Vertebrata</taxon>
        <taxon>Euteleostomi</taxon>
        <taxon>Actinopterygii</taxon>
        <taxon>Neopterygii</taxon>
        <taxon>Teleostei</taxon>
        <taxon>Neoteleostei</taxon>
        <taxon>Acanthomorphata</taxon>
        <taxon>Ovalentaria</taxon>
        <taxon>Atherinomorphae</taxon>
        <taxon>Cyprinodontiformes</taxon>
        <taxon>Goodeidae</taxon>
        <taxon>Goodea</taxon>
    </lineage>
</organism>
<comment type="caution">
    <text evidence="1">The sequence shown here is derived from an EMBL/GenBank/DDBJ whole genome shotgun (WGS) entry which is preliminary data.</text>
</comment>
<keyword evidence="2" id="KW-1185">Reference proteome</keyword>
<protein>
    <submittedName>
        <fullName evidence="1">Uncharacterized protein</fullName>
    </submittedName>
</protein>
<evidence type="ECO:0000313" key="1">
    <source>
        <dbReference type="EMBL" id="MEQ2179812.1"/>
    </source>
</evidence>
<dbReference type="EMBL" id="JAHRIO010064131">
    <property type="protein sequence ID" value="MEQ2179812.1"/>
    <property type="molecule type" value="Genomic_DNA"/>
</dbReference>
<evidence type="ECO:0000313" key="2">
    <source>
        <dbReference type="Proteomes" id="UP001476798"/>
    </source>
</evidence>
<dbReference type="Proteomes" id="UP001476798">
    <property type="component" value="Unassembled WGS sequence"/>
</dbReference>
<proteinExistence type="predicted"/>
<sequence>MLTLANLRDSILTTENTATLFTNVLLKCCTSSLGIKLLNLVIPNADTLGEFTLLGCTRDR</sequence>